<sequence>MRELKFKQAIFKDCKFHHWHYWGYIAYQDEFVAPITIGQQSWDKTYEVKPSKQYTGLKDKNGKEIYESDLVKYLGKI</sequence>
<dbReference type="InterPro" id="IPR023385">
    <property type="entry name" value="YopX-like_C"/>
</dbReference>
<evidence type="ECO:0000259" key="1">
    <source>
        <dbReference type="Pfam" id="PF09643"/>
    </source>
</evidence>
<dbReference type="Pfam" id="PF09643">
    <property type="entry name" value="YopX"/>
    <property type="match status" value="1"/>
</dbReference>
<dbReference type="EMBL" id="LAZR01043751">
    <property type="protein sequence ID" value="KKL06333.1"/>
    <property type="molecule type" value="Genomic_DNA"/>
</dbReference>
<dbReference type="SUPFAM" id="SSF159006">
    <property type="entry name" value="YopX-like"/>
    <property type="match status" value="1"/>
</dbReference>
<organism evidence="2">
    <name type="scientific">marine sediment metagenome</name>
    <dbReference type="NCBI Taxonomy" id="412755"/>
    <lineage>
        <taxon>unclassified sequences</taxon>
        <taxon>metagenomes</taxon>
        <taxon>ecological metagenomes</taxon>
    </lineage>
</organism>
<name>A0A0F9D2L0_9ZZZZ</name>
<dbReference type="InterPro" id="IPR019096">
    <property type="entry name" value="YopX_protein"/>
</dbReference>
<evidence type="ECO:0000313" key="2">
    <source>
        <dbReference type="EMBL" id="KKL06333.1"/>
    </source>
</evidence>
<feature type="domain" description="YopX protein" evidence="1">
    <location>
        <begin position="44"/>
        <end position="73"/>
    </location>
</feature>
<gene>
    <name evidence="2" type="ORF">LCGC14_2597060</name>
</gene>
<protein>
    <recommendedName>
        <fullName evidence="1">YopX protein domain-containing protein</fullName>
    </recommendedName>
</protein>
<feature type="non-terminal residue" evidence="2">
    <location>
        <position position="77"/>
    </location>
</feature>
<accession>A0A0F9D2L0</accession>
<dbReference type="Gene3D" id="2.30.30.290">
    <property type="entry name" value="YopX-like domains"/>
    <property type="match status" value="1"/>
</dbReference>
<reference evidence="2" key="1">
    <citation type="journal article" date="2015" name="Nature">
        <title>Complex archaea that bridge the gap between prokaryotes and eukaryotes.</title>
        <authorList>
            <person name="Spang A."/>
            <person name="Saw J.H."/>
            <person name="Jorgensen S.L."/>
            <person name="Zaremba-Niedzwiedzka K."/>
            <person name="Martijn J."/>
            <person name="Lind A.E."/>
            <person name="van Eijk R."/>
            <person name="Schleper C."/>
            <person name="Guy L."/>
            <person name="Ettema T.J."/>
        </authorList>
    </citation>
    <scope>NUCLEOTIDE SEQUENCE</scope>
</reference>
<comment type="caution">
    <text evidence="2">The sequence shown here is derived from an EMBL/GenBank/DDBJ whole genome shotgun (WGS) entry which is preliminary data.</text>
</comment>
<dbReference type="AlphaFoldDB" id="A0A0F9D2L0"/>
<proteinExistence type="predicted"/>